<organism evidence="2 3">
    <name type="scientific">Rheinheimera nanhaiensis E407-8</name>
    <dbReference type="NCBI Taxonomy" id="562729"/>
    <lineage>
        <taxon>Bacteria</taxon>
        <taxon>Pseudomonadati</taxon>
        <taxon>Pseudomonadota</taxon>
        <taxon>Gammaproteobacteria</taxon>
        <taxon>Chromatiales</taxon>
        <taxon>Chromatiaceae</taxon>
        <taxon>Rheinheimera</taxon>
    </lineage>
</organism>
<reference evidence="2 3" key="1">
    <citation type="journal article" date="2012" name="J. Bacteriol.">
        <title>Genome Sequence of the Protease-Producing Bacterium Rheinheimera nanhaiensis E407-8T, Isolated from Deep-Sea Sediment of the South China Sea.</title>
        <authorList>
            <person name="Zhang X.-Y."/>
            <person name="Zhang Y.-J."/>
            <person name="Qin Q.-L."/>
            <person name="Xie B.-B."/>
            <person name="Chen X.-L."/>
            <person name="Zhou B.-C."/>
            <person name="Zhang Y.-Z."/>
        </authorList>
    </citation>
    <scope>NUCLEOTIDE SEQUENCE [LARGE SCALE GENOMIC DNA]</scope>
    <source>
        <strain evidence="2 3">E407-8</strain>
    </source>
</reference>
<feature type="region of interest" description="Disordered" evidence="1">
    <location>
        <begin position="1"/>
        <end position="30"/>
    </location>
</feature>
<evidence type="ECO:0000313" key="2">
    <source>
        <dbReference type="EMBL" id="GAB57960.1"/>
    </source>
</evidence>
<gene>
    <name evidence="2" type="ORF">RNAN_0931</name>
</gene>
<keyword evidence="3" id="KW-1185">Reference proteome</keyword>
<dbReference type="STRING" id="562729.RNAN_0931"/>
<comment type="caution">
    <text evidence="2">The sequence shown here is derived from an EMBL/GenBank/DDBJ whole genome shotgun (WGS) entry which is preliminary data.</text>
</comment>
<dbReference type="EMBL" id="BAFK01000004">
    <property type="protein sequence ID" value="GAB57960.1"/>
    <property type="molecule type" value="Genomic_DNA"/>
</dbReference>
<sequence length="46" mass="4910">MKITTILGKNHPAAKQAKVTTSSGLAPTPPEPVFSLHRLCYTGENC</sequence>
<dbReference type="Proteomes" id="UP000004374">
    <property type="component" value="Unassembled WGS sequence"/>
</dbReference>
<accession>I1DV82</accession>
<protein>
    <submittedName>
        <fullName evidence="2">Uncharacterized protein</fullName>
    </submittedName>
</protein>
<proteinExistence type="predicted"/>
<dbReference type="AlphaFoldDB" id="I1DV82"/>
<name>I1DV82_9GAMM</name>
<evidence type="ECO:0000313" key="3">
    <source>
        <dbReference type="Proteomes" id="UP000004374"/>
    </source>
</evidence>
<evidence type="ECO:0000256" key="1">
    <source>
        <dbReference type="SAM" id="MobiDB-lite"/>
    </source>
</evidence>